<sequence>MAEKYILNMITQRAFEEGVAMEIGKTSPEYFDACNIIEMNEQDMKKLGILKNTNVRVTSESGQVVVKAVVGRQTVYPGLCHIRQGVWANQVVPPRTQSTGTPQYSGFPVTVEPAPEEKLKTALHLVQGAVGMWKGEE</sequence>
<dbReference type="GeneID" id="97547010"/>
<dbReference type="GO" id="GO:0016491">
    <property type="term" value="F:oxidoreductase activity"/>
    <property type="evidence" value="ECO:0007669"/>
    <property type="project" value="InterPro"/>
</dbReference>
<dbReference type="AlphaFoldDB" id="A0A2V2MYI2"/>
<protein>
    <submittedName>
        <fullName evidence="2">Molybdopterin dinucleotide-binding protein</fullName>
    </submittedName>
</protein>
<dbReference type="GO" id="GO:0043546">
    <property type="term" value="F:molybdopterin cofactor binding"/>
    <property type="evidence" value="ECO:0007669"/>
    <property type="project" value="InterPro"/>
</dbReference>
<name>A0A2V2MYI2_9EURY</name>
<organism evidence="2 3">
    <name type="scientific">Methanospirillum lacunae</name>
    <dbReference type="NCBI Taxonomy" id="668570"/>
    <lineage>
        <taxon>Archaea</taxon>
        <taxon>Methanobacteriati</taxon>
        <taxon>Methanobacteriota</taxon>
        <taxon>Stenosarchaea group</taxon>
        <taxon>Methanomicrobia</taxon>
        <taxon>Methanomicrobiales</taxon>
        <taxon>Methanospirillaceae</taxon>
        <taxon>Methanospirillum</taxon>
    </lineage>
</organism>
<dbReference type="SUPFAM" id="SSF50692">
    <property type="entry name" value="ADC-like"/>
    <property type="match status" value="1"/>
</dbReference>
<dbReference type="InterPro" id="IPR006657">
    <property type="entry name" value="MoPterin_dinucl-bd_dom"/>
</dbReference>
<dbReference type="Pfam" id="PF01568">
    <property type="entry name" value="Molydop_binding"/>
    <property type="match status" value="1"/>
</dbReference>
<dbReference type="InterPro" id="IPR009010">
    <property type="entry name" value="Asp_de-COase-like_dom_sf"/>
</dbReference>
<evidence type="ECO:0000313" key="2">
    <source>
        <dbReference type="EMBL" id="PWR71365.1"/>
    </source>
</evidence>
<feature type="domain" description="Molybdopterin dinucleotide-binding" evidence="1">
    <location>
        <begin position="23"/>
        <end position="106"/>
    </location>
</feature>
<dbReference type="Gene3D" id="2.40.40.20">
    <property type="match status" value="1"/>
</dbReference>
<comment type="caution">
    <text evidence="2">The sequence shown here is derived from an EMBL/GenBank/DDBJ whole genome shotgun (WGS) entry which is preliminary data.</text>
</comment>
<dbReference type="OrthoDB" id="116806at2157"/>
<accession>A0A2V2MYI2</accession>
<dbReference type="Proteomes" id="UP000245657">
    <property type="component" value="Unassembled WGS sequence"/>
</dbReference>
<reference evidence="2 3" key="1">
    <citation type="submission" date="2018-05" db="EMBL/GenBank/DDBJ databases">
        <title>Draft genome of Methanospirillum lacunae Ki8-1.</title>
        <authorList>
            <person name="Dueholm M.S."/>
            <person name="Nielsen P.H."/>
            <person name="Bakmann L.F."/>
            <person name="Otzen D.E."/>
        </authorList>
    </citation>
    <scope>NUCLEOTIDE SEQUENCE [LARGE SCALE GENOMIC DNA]</scope>
    <source>
        <strain evidence="2 3">Ki8-1</strain>
    </source>
</reference>
<dbReference type="EMBL" id="QGMY01000008">
    <property type="protein sequence ID" value="PWR71365.1"/>
    <property type="molecule type" value="Genomic_DNA"/>
</dbReference>
<keyword evidence="3" id="KW-1185">Reference proteome</keyword>
<evidence type="ECO:0000259" key="1">
    <source>
        <dbReference type="Pfam" id="PF01568"/>
    </source>
</evidence>
<gene>
    <name evidence="2" type="ORF">DK846_10895</name>
</gene>
<proteinExistence type="predicted"/>
<evidence type="ECO:0000313" key="3">
    <source>
        <dbReference type="Proteomes" id="UP000245657"/>
    </source>
</evidence>
<dbReference type="RefSeq" id="WP_109968983.1">
    <property type="nucleotide sequence ID" value="NZ_CP176093.1"/>
</dbReference>